<gene>
    <name evidence="2" type="ORF">SELMODRAFT_131670</name>
</gene>
<protein>
    <submittedName>
        <fullName evidence="2">Uncharacterized protein</fullName>
    </submittedName>
</protein>
<keyword evidence="1" id="KW-1133">Transmembrane helix</keyword>
<accession>D8T476</accession>
<dbReference type="Proteomes" id="UP000001514">
    <property type="component" value="Unassembled WGS sequence"/>
</dbReference>
<dbReference type="AlphaFoldDB" id="D8T476"/>
<dbReference type="EMBL" id="GL377673">
    <property type="protein sequence ID" value="EFJ08480.1"/>
    <property type="molecule type" value="Genomic_DNA"/>
</dbReference>
<feature type="transmembrane region" description="Helical" evidence="1">
    <location>
        <begin position="12"/>
        <end position="30"/>
    </location>
</feature>
<sequence>LKLVMRYVKKTLAFGLLYGSCGGFSFVVYSDSSLSIDRDSHKSTIGFCFQLGTSLVI</sequence>
<evidence type="ECO:0000313" key="2">
    <source>
        <dbReference type="EMBL" id="EFJ08480.1"/>
    </source>
</evidence>
<dbReference type="InParanoid" id="D8T476"/>
<organism evidence="3">
    <name type="scientific">Selaginella moellendorffii</name>
    <name type="common">Spikemoss</name>
    <dbReference type="NCBI Taxonomy" id="88036"/>
    <lineage>
        <taxon>Eukaryota</taxon>
        <taxon>Viridiplantae</taxon>
        <taxon>Streptophyta</taxon>
        <taxon>Embryophyta</taxon>
        <taxon>Tracheophyta</taxon>
        <taxon>Lycopodiopsida</taxon>
        <taxon>Selaginellales</taxon>
        <taxon>Selaginellaceae</taxon>
        <taxon>Selaginella</taxon>
    </lineage>
</organism>
<dbReference type="HOGENOM" id="CLU_3000025_0_0_1"/>
<reference evidence="2 3" key="1">
    <citation type="journal article" date="2011" name="Science">
        <title>The Selaginella genome identifies genetic changes associated with the evolution of vascular plants.</title>
        <authorList>
            <person name="Banks J.A."/>
            <person name="Nishiyama T."/>
            <person name="Hasebe M."/>
            <person name="Bowman J.L."/>
            <person name="Gribskov M."/>
            <person name="dePamphilis C."/>
            <person name="Albert V.A."/>
            <person name="Aono N."/>
            <person name="Aoyama T."/>
            <person name="Ambrose B.A."/>
            <person name="Ashton N.W."/>
            <person name="Axtell M.J."/>
            <person name="Barker E."/>
            <person name="Barker M.S."/>
            <person name="Bennetzen J.L."/>
            <person name="Bonawitz N.D."/>
            <person name="Chapple C."/>
            <person name="Cheng C."/>
            <person name="Correa L.G."/>
            <person name="Dacre M."/>
            <person name="DeBarry J."/>
            <person name="Dreyer I."/>
            <person name="Elias M."/>
            <person name="Engstrom E.M."/>
            <person name="Estelle M."/>
            <person name="Feng L."/>
            <person name="Finet C."/>
            <person name="Floyd S.K."/>
            <person name="Frommer W.B."/>
            <person name="Fujita T."/>
            <person name="Gramzow L."/>
            <person name="Gutensohn M."/>
            <person name="Harholt J."/>
            <person name="Hattori M."/>
            <person name="Heyl A."/>
            <person name="Hirai T."/>
            <person name="Hiwatashi Y."/>
            <person name="Ishikawa M."/>
            <person name="Iwata M."/>
            <person name="Karol K.G."/>
            <person name="Koehler B."/>
            <person name="Kolukisaoglu U."/>
            <person name="Kubo M."/>
            <person name="Kurata T."/>
            <person name="Lalonde S."/>
            <person name="Li K."/>
            <person name="Li Y."/>
            <person name="Litt A."/>
            <person name="Lyons E."/>
            <person name="Manning G."/>
            <person name="Maruyama T."/>
            <person name="Michael T.P."/>
            <person name="Mikami K."/>
            <person name="Miyazaki S."/>
            <person name="Morinaga S."/>
            <person name="Murata T."/>
            <person name="Mueller-Roeber B."/>
            <person name="Nelson D.R."/>
            <person name="Obara M."/>
            <person name="Oguri Y."/>
            <person name="Olmstead R.G."/>
            <person name="Onodera N."/>
            <person name="Petersen B.L."/>
            <person name="Pils B."/>
            <person name="Prigge M."/>
            <person name="Rensing S.A."/>
            <person name="Riano-Pachon D.M."/>
            <person name="Roberts A.W."/>
            <person name="Sato Y."/>
            <person name="Scheller H.V."/>
            <person name="Schulz B."/>
            <person name="Schulz C."/>
            <person name="Shakirov E.V."/>
            <person name="Shibagaki N."/>
            <person name="Shinohara N."/>
            <person name="Shippen D.E."/>
            <person name="Soerensen I."/>
            <person name="Sotooka R."/>
            <person name="Sugimoto N."/>
            <person name="Sugita M."/>
            <person name="Sumikawa N."/>
            <person name="Tanurdzic M."/>
            <person name="Theissen G."/>
            <person name="Ulvskov P."/>
            <person name="Wakazuki S."/>
            <person name="Weng J.K."/>
            <person name="Willats W.W."/>
            <person name="Wipf D."/>
            <person name="Wolf P.G."/>
            <person name="Yang L."/>
            <person name="Zimmer A.D."/>
            <person name="Zhu Q."/>
            <person name="Mitros T."/>
            <person name="Hellsten U."/>
            <person name="Loque D."/>
            <person name="Otillar R."/>
            <person name="Salamov A."/>
            <person name="Schmutz J."/>
            <person name="Shapiro H."/>
            <person name="Lindquist E."/>
            <person name="Lucas S."/>
            <person name="Rokhsar D."/>
            <person name="Grigoriev I.V."/>
        </authorList>
    </citation>
    <scope>NUCLEOTIDE SEQUENCE [LARGE SCALE GENOMIC DNA]</scope>
</reference>
<evidence type="ECO:0000256" key="1">
    <source>
        <dbReference type="SAM" id="Phobius"/>
    </source>
</evidence>
<feature type="non-terminal residue" evidence="2">
    <location>
        <position position="1"/>
    </location>
</feature>
<evidence type="ECO:0000313" key="3">
    <source>
        <dbReference type="Proteomes" id="UP000001514"/>
    </source>
</evidence>
<keyword evidence="1" id="KW-0812">Transmembrane</keyword>
<keyword evidence="1" id="KW-0472">Membrane</keyword>
<keyword evidence="3" id="KW-1185">Reference proteome</keyword>
<name>D8T476_SELML</name>
<proteinExistence type="predicted"/>
<dbReference type="KEGG" id="smo:SELMODRAFT_131670"/>